<keyword evidence="8 12" id="KW-0812">Transmembrane</keyword>
<dbReference type="EC" id="2.5.1.39" evidence="12 13"/>
<keyword evidence="7 12" id="KW-0831">Ubiquinone biosynthesis</keyword>
<keyword evidence="15" id="KW-1185">Reference proteome</keyword>
<evidence type="ECO:0000256" key="2">
    <source>
        <dbReference type="ARBA" id="ARBA00004141"/>
    </source>
</evidence>
<evidence type="ECO:0000256" key="6">
    <source>
        <dbReference type="ARBA" id="ARBA00022679"/>
    </source>
</evidence>
<dbReference type="InterPro" id="IPR000537">
    <property type="entry name" value="UbiA_prenyltransferase"/>
</dbReference>
<dbReference type="CDD" id="cd13959">
    <property type="entry name" value="PT_UbiA_COQ2"/>
    <property type="match status" value="1"/>
</dbReference>
<dbReference type="eggNOG" id="COG0382">
    <property type="taxonomic scope" value="Bacteria"/>
</dbReference>
<evidence type="ECO:0000256" key="13">
    <source>
        <dbReference type="NCBIfam" id="TIGR01474"/>
    </source>
</evidence>
<accession>A4C7C1</accession>
<keyword evidence="5 12" id="KW-0997">Cell inner membrane</keyword>
<feature type="transmembrane region" description="Helical" evidence="12">
    <location>
        <begin position="211"/>
        <end position="232"/>
    </location>
</feature>
<dbReference type="NCBIfam" id="TIGR01474">
    <property type="entry name" value="ubiA_proteo"/>
    <property type="match status" value="1"/>
</dbReference>
<evidence type="ECO:0000256" key="3">
    <source>
        <dbReference type="ARBA" id="ARBA00005985"/>
    </source>
</evidence>
<keyword evidence="11 12" id="KW-0472">Membrane</keyword>
<name>A4C7C1_9GAMM</name>
<evidence type="ECO:0000256" key="12">
    <source>
        <dbReference type="HAMAP-Rule" id="MF_01635"/>
    </source>
</evidence>
<dbReference type="HOGENOM" id="CLU_034879_1_0_6"/>
<sequence>MSFISLRFAHIEHYSKLMRVDKPIGTLLLLWPTFWALWLASNGLPDWHFIIVFSAGVFIMRSAGCVINDFADRKVDGQVKRTKDRPLAAGLVSTKETLQLFALLIITAFLLVLTLNYQTILLSFVALLLAFSYPFMKRYTHLPQVVLGAAFSWSIPMAYMAVGQSVPVEAWMLYGANLLWTVAYDTMYGMVDRDDDIKIGVKSTAILFGRADKLIIAVLQISSLLLISYLMWQQQMATWLIMLNAGVVSIFFMYQQWLIKNRDRNNCFKAFLNNNYVGLVTFMAIALGLSIG</sequence>
<comment type="catalytic activity">
    <reaction evidence="12">
        <text>all-trans-octaprenyl diphosphate + 4-hydroxybenzoate = 4-hydroxy-3-(all-trans-octaprenyl)benzoate + diphosphate</text>
        <dbReference type="Rhea" id="RHEA:27782"/>
        <dbReference type="ChEBI" id="CHEBI:1617"/>
        <dbReference type="ChEBI" id="CHEBI:17879"/>
        <dbReference type="ChEBI" id="CHEBI:33019"/>
        <dbReference type="ChEBI" id="CHEBI:57711"/>
        <dbReference type="EC" id="2.5.1.39"/>
    </reaction>
</comment>
<comment type="cofactor">
    <cofactor evidence="1 12">
        <name>Mg(2+)</name>
        <dbReference type="ChEBI" id="CHEBI:18420"/>
    </cofactor>
</comment>
<gene>
    <name evidence="12" type="primary">ubiA</name>
    <name evidence="14" type="ORF">PTD2_13684</name>
</gene>
<feature type="transmembrane region" description="Helical" evidence="12">
    <location>
        <begin position="87"/>
        <end position="111"/>
    </location>
</feature>
<dbReference type="OrthoDB" id="9782418at2"/>
<dbReference type="PANTHER" id="PTHR11048">
    <property type="entry name" value="PRENYLTRANSFERASES"/>
    <property type="match status" value="1"/>
</dbReference>
<evidence type="ECO:0000256" key="10">
    <source>
        <dbReference type="ARBA" id="ARBA00022989"/>
    </source>
</evidence>
<dbReference type="STRING" id="87626.PTD2_13684"/>
<dbReference type="HAMAP" id="MF_01635">
    <property type="entry name" value="UbiA"/>
    <property type="match status" value="1"/>
</dbReference>
<evidence type="ECO:0000313" key="14">
    <source>
        <dbReference type="EMBL" id="EAR29875.1"/>
    </source>
</evidence>
<comment type="function">
    <text evidence="12">Catalyzes the prenylation of para-hydroxybenzoate (PHB) with an all-trans polyprenyl group. Mediates the second step in the final reaction sequence of ubiquinone-8 (UQ-8) biosynthesis, which is the condensation of the polyisoprenoid side chain with PHB, generating the first membrane-bound Q intermediate 3-octaprenyl-4-hydroxybenzoate.</text>
</comment>
<dbReference type="FunFam" id="1.10.357.140:FF:000002">
    <property type="entry name" value="4-hydroxybenzoate octaprenyltransferase"/>
    <property type="match status" value="1"/>
</dbReference>
<comment type="subcellular location">
    <subcellularLocation>
        <location evidence="12">Cell inner membrane</location>
        <topology evidence="12">Multi-pass membrane protein</topology>
    </subcellularLocation>
    <subcellularLocation>
        <location evidence="2">Membrane</location>
        <topology evidence="2">Multi-pass membrane protein</topology>
    </subcellularLocation>
</comment>
<dbReference type="GO" id="GO:0008412">
    <property type="term" value="F:4-hydroxybenzoate polyprenyltransferase activity"/>
    <property type="evidence" value="ECO:0007669"/>
    <property type="project" value="UniProtKB-UniRule"/>
</dbReference>
<keyword evidence="10 12" id="KW-1133">Transmembrane helix</keyword>
<dbReference type="InterPro" id="IPR039653">
    <property type="entry name" value="Prenyltransferase"/>
</dbReference>
<dbReference type="InterPro" id="IPR044878">
    <property type="entry name" value="UbiA_sf"/>
</dbReference>
<dbReference type="AlphaFoldDB" id="A4C7C1"/>
<dbReference type="Pfam" id="PF01040">
    <property type="entry name" value="UbiA"/>
    <property type="match status" value="1"/>
</dbReference>
<keyword evidence="9 12" id="KW-0460">Magnesium</keyword>
<dbReference type="PANTHER" id="PTHR11048:SF28">
    <property type="entry name" value="4-HYDROXYBENZOATE POLYPRENYLTRANSFERASE, MITOCHONDRIAL"/>
    <property type="match status" value="1"/>
</dbReference>
<evidence type="ECO:0000256" key="5">
    <source>
        <dbReference type="ARBA" id="ARBA00022519"/>
    </source>
</evidence>
<dbReference type="FunFam" id="1.20.120.1780:FF:000001">
    <property type="entry name" value="4-hydroxybenzoate octaprenyltransferase"/>
    <property type="match status" value="1"/>
</dbReference>
<dbReference type="GO" id="GO:0006744">
    <property type="term" value="P:ubiquinone biosynthetic process"/>
    <property type="evidence" value="ECO:0007669"/>
    <property type="project" value="UniProtKB-UniRule"/>
</dbReference>
<dbReference type="Gene3D" id="1.20.120.1780">
    <property type="entry name" value="UbiA prenyltransferase"/>
    <property type="match status" value="1"/>
</dbReference>
<feature type="transmembrane region" description="Helical" evidence="12">
    <location>
        <begin position="142"/>
        <end position="159"/>
    </location>
</feature>
<dbReference type="Proteomes" id="UP000006201">
    <property type="component" value="Unassembled WGS sequence"/>
</dbReference>
<dbReference type="GO" id="GO:0005886">
    <property type="term" value="C:plasma membrane"/>
    <property type="evidence" value="ECO:0007669"/>
    <property type="project" value="UniProtKB-SubCell"/>
</dbReference>
<organism evidence="14 15">
    <name type="scientific">Pseudoalteromonas tunicata D2</name>
    <dbReference type="NCBI Taxonomy" id="87626"/>
    <lineage>
        <taxon>Bacteria</taxon>
        <taxon>Pseudomonadati</taxon>
        <taxon>Pseudomonadota</taxon>
        <taxon>Gammaproteobacteria</taxon>
        <taxon>Alteromonadales</taxon>
        <taxon>Pseudoalteromonadaceae</taxon>
        <taxon>Pseudoalteromonas</taxon>
    </lineage>
</organism>
<evidence type="ECO:0000256" key="8">
    <source>
        <dbReference type="ARBA" id="ARBA00022692"/>
    </source>
</evidence>
<comment type="pathway">
    <text evidence="12">Cofactor biosynthesis; ubiquinone biosynthesis.</text>
</comment>
<feature type="transmembrane region" description="Helical" evidence="12">
    <location>
        <begin position="24"/>
        <end position="41"/>
    </location>
</feature>
<dbReference type="InterPro" id="IPR006370">
    <property type="entry name" value="HB_polyprenyltransferase-like"/>
</dbReference>
<evidence type="ECO:0000313" key="15">
    <source>
        <dbReference type="Proteomes" id="UP000006201"/>
    </source>
</evidence>
<keyword evidence="6 12" id="KW-0808">Transferase</keyword>
<dbReference type="RefSeq" id="WP_009837748.1">
    <property type="nucleotide sequence ID" value="NZ_AAOH01000002.1"/>
</dbReference>
<feature type="transmembrane region" description="Helical" evidence="12">
    <location>
        <begin position="238"/>
        <end position="259"/>
    </location>
</feature>
<evidence type="ECO:0000256" key="11">
    <source>
        <dbReference type="ARBA" id="ARBA00023136"/>
    </source>
</evidence>
<protein>
    <recommendedName>
        <fullName evidence="12 13">4-hydroxybenzoate octaprenyltransferase</fullName>
        <ecNumber evidence="12 13">2.5.1.39</ecNumber>
    </recommendedName>
    <alternativeName>
        <fullName evidence="12">4-HB polyprenyltransferase</fullName>
    </alternativeName>
</protein>
<reference evidence="14 15" key="1">
    <citation type="submission" date="2006-02" db="EMBL/GenBank/DDBJ databases">
        <authorList>
            <person name="Moran M.A."/>
            <person name="Kjelleberg S."/>
            <person name="Egan S."/>
            <person name="Saunders N."/>
            <person name="Thomas T."/>
            <person name="Ferriera S."/>
            <person name="Johnson J."/>
            <person name="Kravitz S."/>
            <person name="Halpern A."/>
            <person name="Remington K."/>
            <person name="Beeson K."/>
            <person name="Tran B."/>
            <person name="Rogers Y.-H."/>
            <person name="Friedman R."/>
            <person name="Venter J.C."/>
        </authorList>
    </citation>
    <scope>NUCLEOTIDE SEQUENCE [LARGE SCALE GENOMIC DNA]</scope>
    <source>
        <strain evidence="14 15">D2</strain>
    </source>
</reference>
<dbReference type="UniPathway" id="UPA00232"/>
<dbReference type="Gene3D" id="1.10.357.140">
    <property type="entry name" value="UbiA prenyltransferase"/>
    <property type="match status" value="1"/>
</dbReference>
<keyword evidence="4 12" id="KW-1003">Cell membrane</keyword>
<evidence type="ECO:0000256" key="4">
    <source>
        <dbReference type="ARBA" id="ARBA00022475"/>
    </source>
</evidence>
<comment type="similarity">
    <text evidence="3 12">Belongs to the UbiA prenyltransferase family.</text>
</comment>
<evidence type="ECO:0000256" key="1">
    <source>
        <dbReference type="ARBA" id="ARBA00001946"/>
    </source>
</evidence>
<feature type="transmembrane region" description="Helical" evidence="12">
    <location>
        <begin position="271"/>
        <end position="291"/>
    </location>
</feature>
<comment type="caution">
    <text evidence="14">The sequence shown here is derived from an EMBL/GenBank/DDBJ whole genome shotgun (WGS) entry which is preliminary data.</text>
</comment>
<feature type="transmembrane region" description="Helical" evidence="12">
    <location>
        <begin position="47"/>
        <end position="67"/>
    </location>
</feature>
<evidence type="ECO:0000256" key="7">
    <source>
        <dbReference type="ARBA" id="ARBA00022688"/>
    </source>
</evidence>
<evidence type="ECO:0000256" key="9">
    <source>
        <dbReference type="ARBA" id="ARBA00022842"/>
    </source>
</evidence>
<dbReference type="EMBL" id="AAOH01000002">
    <property type="protein sequence ID" value="EAR29875.1"/>
    <property type="molecule type" value="Genomic_DNA"/>
</dbReference>
<proteinExistence type="inferred from homology"/>